<evidence type="ECO:0000313" key="2">
    <source>
        <dbReference type="EMBL" id="KAK3026233.1"/>
    </source>
</evidence>
<accession>A0AA89B550</accession>
<dbReference type="AlphaFoldDB" id="A0AA89B550"/>
<gene>
    <name evidence="2" type="ORF">RJ639_040518</name>
</gene>
<evidence type="ECO:0000259" key="1">
    <source>
        <dbReference type="SMART" id="SM00743"/>
    </source>
</evidence>
<name>A0AA89B550_9ASTE</name>
<dbReference type="InterPro" id="IPR014002">
    <property type="entry name" value="Agenet_dom_plant"/>
</dbReference>
<keyword evidence="3" id="KW-1185">Reference proteome</keyword>
<dbReference type="InterPro" id="IPR008395">
    <property type="entry name" value="Agenet-like_dom"/>
</dbReference>
<dbReference type="EMBL" id="JAVXUP010000510">
    <property type="protein sequence ID" value="KAK3026233.1"/>
    <property type="molecule type" value="Genomic_DNA"/>
</dbReference>
<evidence type="ECO:0000313" key="3">
    <source>
        <dbReference type="Proteomes" id="UP001188597"/>
    </source>
</evidence>
<feature type="domain" description="Agenet" evidence="1">
    <location>
        <begin position="1"/>
        <end position="69"/>
    </location>
</feature>
<sequence length="132" mass="14851">MVFRRGDQVEVSSKEDGFAGSYFPATVVSELTKEEYIVQYMTLLKEDKSGPLREIVAPDEIRPVPPEIPATGFNLRDRVDAFANDGWWVGKITGKIGAKYFVRFQSTGDEGAYSLSDLRVHQEYVNGKWVPS</sequence>
<dbReference type="SMART" id="SM00743">
    <property type="entry name" value="Agenet"/>
    <property type="match status" value="2"/>
</dbReference>
<dbReference type="CDD" id="cd20405">
    <property type="entry name" value="Tudor_Agenet_AtDUF_rpt1_3"/>
    <property type="match status" value="1"/>
</dbReference>
<proteinExistence type="predicted"/>
<protein>
    <recommendedName>
        <fullName evidence="1">Agenet domain-containing protein</fullName>
    </recommendedName>
</protein>
<reference evidence="2" key="1">
    <citation type="submission" date="2022-12" db="EMBL/GenBank/DDBJ databases">
        <title>Draft genome assemblies for two species of Escallonia (Escalloniales).</title>
        <authorList>
            <person name="Chanderbali A."/>
            <person name="Dervinis C."/>
            <person name="Anghel I."/>
            <person name="Soltis D."/>
            <person name="Soltis P."/>
            <person name="Zapata F."/>
        </authorList>
    </citation>
    <scope>NUCLEOTIDE SEQUENCE</scope>
    <source>
        <strain evidence="2">UCBG64.0493</strain>
        <tissue evidence="2">Leaf</tissue>
    </source>
</reference>
<dbReference type="PANTHER" id="PTHR31917">
    <property type="entry name" value="AGENET DOMAIN-CONTAINING PROTEIN-RELATED"/>
    <property type="match status" value="1"/>
</dbReference>
<comment type="caution">
    <text evidence="2">The sequence shown here is derived from an EMBL/GenBank/DDBJ whole genome shotgun (WGS) entry which is preliminary data.</text>
</comment>
<feature type="domain" description="Agenet" evidence="1">
    <location>
        <begin position="71"/>
        <end position="126"/>
    </location>
</feature>
<dbReference type="Pfam" id="PF05641">
    <property type="entry name" value="Agenet"/>
    <property type="match status" value="1"/>
</dbReference>
<dbReference type="Gene3D" id="2.30.30.140">
    <property type="match status" value="1"/>
</dbReference>
<dbReference type="Proteomes" id="UP001188597">
    <property type="component" value="Unassembled WGS sequence"/>
</dbReference>
<dbReference type="CDD" id="cd20406">
    <property type="entry name" value="Tudor_Agenet_AtDUF_rpt2_4"/>
    <property type="match status" value="1"/>
</dbReference>
<dbReference type="PANTHER" id="PTHR31917:SF148">
    <property type="entry name" value="DUF724 DOMAIN-CONTAINING PROTEIN 2"/>
    <property type="match status" value="1"/>
</dbReference>
<organism evidence="2 3">
    <name type="scientific">Escallonia herrerae</name>
    <dbReference type="NCBI Taxonomy" id="1293975"/>
    <lineage>
        <taxon>Eukaryota</taxon>
        <taxon>Viridiplantae</taxon>
        <taxon>Streptophyta</taxon>
        <taxon>Embryophyta</taxon>
        <taxon>Tracheophyta</taxon>
        <taxon>Spermatophyta</taxon>
        <taxon>Magnoliopsida</taxon>
        <taxon>eudicotyledons</taxon>
        <taxon>Gunneridae</taxon>
        <taxon>Pentapetalae</taxon>
        <taxon>asterids</taxon>
        <taxon>campanulids</taxon>
        <taxon>Escalloniales</taxon>
        <taxon>Escalloniaceae</taxon>
        <taxon>Escallonia</taxon>
    </lineage>
</organism>